<evidence type="ECO:0000313" key="1">
    <source>
        <dbReference type="EMBL" id="KAF7502333.1"/>
    </source>
</evidence>
<accession>A0A8H7DZC0</accession>
<dbReference type="Proteomes" id="UP000606974">
    <property type="component" value="Unassembled WGS sequence"/>
</dbReference>
<dbReference type="AlphaFoldDB" id="A0A8H7DZC0"/>
<keyword evidence="2" id="KW-1185">Reference proteome</keyword>
<comment type="caution">
    <text evidence="1">The sequence shown here is derived from an EMBL/GenBank/DDBJ whole genome shotgun (WGS) entry which is preliminary data.</text>
</comment>
<proteinExistence type="predicted"/>
<evidence type="ECO:0000313" key="2">
    <source>
        <dbReference type="Proteomes" id="UP000606974"/>
    </source>
</evidence>
<reference evidence="1" key="1">
    <citation type="submission" date="2020-02" db="EMBL/GenBank/DDBJ databases">
        <authorList>
            <person name="Palmer J.M."/>
        </authorList>
    </citation>
    <scope>NUCLEOTIDE SEQUENCE</scope>
    <source>
        <strain evidence="1">EPUS1.4</strain>
        <tissue evidence="1">Thallus</tissue>
    </source>
</reference>
<name>A0A8H7DZC0_9EURO</name>
<sequence length="68" mass="7795">MVAIEEGKQDREVTYYETRVDPGEKDLEIRGLVELVREQLFGQMTTEGPSKRIEWALSELEAPIEIDG</sequence>
<protein>
    <submittedName>
        <fullName evidence="1">Uncharacterized protein</fullName>
    </submittedName>
</protein>
<organism evidence="1 2">
    <name type="scientific">Endocarpon pusillum</name>
    <dbReference type="NCBI Taxonomy" id="364733"/>
    <lineage>
        <taxon>Eukaryota</taxon>
        <taxon>Fungi</taxon>
        <taxon>Dikarya</taxon>
        <taxon>Ascomycota</taxon>
        <taxon>Pezizomycotina</taxon>
        <taxon>Eurotiomycetes</taxon>
        <taxon>Chaetothyriomycetidae</taxon>
        <taxon>Verrucariales</taxon>
        <taxon>Verrucariaceae</taxon>
        <taxon>Endocarpon</taxon>
    </lineage>
</organism>
<gene>
    <name evidence="1" type="ORF">GJ744_006021</name>
</gene>
<dbReference type="EMBL" id="JAACFV010000268">
    <property type="protein sequence ID" value="KAF7502333.1"/>
    <property type="molecule type" value="Genomic_DNA"/>
</dbReference>